<dbReference type="AlphaFoldDB" id="A0A3G8ZQQ5"/>
<evidence type="ECO:0000313" key="2">
    <source>
        <dbReference type="EMBL" id="AZI56884.1"/>
    </source>
</evidence>
<keyword evidence="1" id="KW-1133">Transmembrane helix</keyword>
<accession>A0A3G8ZQQ5</accession>
<gene>
    <name evidence="2" type="ORF">EH165_00565</name>
</gene>
<reference evidence="2 3" key="1">
    <citation type="submission" date="2018-11" db="EMBL/GenBank/DDBJ databases">
        <authorList>
            <person name="Da X."/>
        </authorList>
    </citation>
    <scope>NUCLEOTIDE SEQUENCE [LARGE SCALE GENOMIC DNA]</scope>
    <source>
        <strain evidence="2 3">S14-144</strain>
    </source>
</reference>
<reference evidence="2 3" key="2">
    <citation type="submission" date="2018-12" db="EMBL/GenBank/DDBJ databases">
        <title>Nakamurella antarcticus sp. nov., isolated from Antarctica South Shetland Islands soil.</title>
        <authorList>
            <person name="Peng F."/>
        </authorList>
    </citation>
    <scope>NUCLEOTIDE SEQUENCE [LARGE SCALE GENOMIC DNA]</scope>
    <source>
        <strain evidence="2 3">S14-144</strain>
    </source>
</reference>
<dbReference type="EMBL" id="CP034170">
    <property type="protein sequence ID" value="AZI56884.1"/>
    <property type="molecule type" value="Genomic_DNA"/>
</dbReference>
<keyword evidence="1" id="KW-0472">Membrane</keyword>
<evidence type="ECO:0000256" key="1">
    <source>
        <dbReference type="SAM" id="Phobius"/>
    </source>
</evidence>
<proteinExistence type="predicted"/>
<protein>
    <submittedName>
        <fullName evidence="2">Uncharacterized protein</fullName>
    </submittedName>
</protein>
<dbReference type="KEGG" id="nak:EH165_00565"/>
<organism evidence="2 3">
    <name type="scientific">Nakamurella antarctica</name>
    <dbReference type="NCBI Taxonomy" id="1902245"/>
    <lineage>
        <taxon>Bacteria</taxon>
        <taxon>Bacillati</taxon>
        <taxon>Actinomycetota</taxon>
        <taxon>Actinomycetes</taxon>
        <taxon>Nakamurellales</taxon>
        <taxon>Nakamurellaceae</taxon>
        <taxon>Nakamurella</taxon>
    </lineage>
</organism>
<feature type="transmembrane region" description="Helical" evidence="1">
    <location>
        <begin position="33"/>
        <end position="53"/>
    </location>
</feature>
<feature type="transmembrane region" description="Helical" evidence="1">
    <location>
        <begin position="59"/>
        <end position="78"/>
    </location>
</feature>
<sequence length="87" mass="9169">MLVAYIFGPLFLIAGGVLGGSKTTIRTCNTIKFASACFLISGLVFLFGGVVGLSRGTTALFAPILMLIAGAAGLVNAWRTWLFQDRI</sequence>
<name>A0A3G8ZQQ5_9ACTN</name>
<dbReference type="RefSeq" id="WP_124797569.1">
    <property type="nucleotide sequence ID" value="NZ_CP034170.1"/>
</dbReference>
<dbReference type="Proteomes" id="UP000268084">
    <property type="component" value="Chromosome"/>
</dbReference>
<evidence type="ECO:0000313" key="3">
    <source>
        <dbReference type="Proteomes" id="UP000268084"/>
    </source>
</evidence>
<keyword evidence="3" id="KW-1185">Reference proteome</keyword>
<keyword evidence="1" id="KW-0812">Transmembrane</keyword>
<feature type="transmembrane region" description="Helical" evidence="1">
    <location>
        <begin position="6"/>
        <end position="21"/>
    </location>
</feature>